<dbReference type="AlphaFoldDB" id="A0A0F9I5U4"/>
<proteinExistence type="predicted"/>
<protein>
    <submittedName>
        <fullName evidence="1">Uncharacterized protein</fullName>
    </submittedName>
</protein>
<accession>A0A0F9I5U4</accession>
<comment type="caution">
    <text evidence="1">The sequence shown here is derived from an EMBL/GenBank/DDBJ whole genome shotgun (WGS) entry which is preliminary data.</text>
</comment>
<name>A0A0F9I5U4_9ZZZZ</name>
<reference evidence="1" key="1">
    <citation type="journal article" date="2015" name="Nature">
        <title>Complex archaea that bridge the gap between prokaryotes and eukaryotes.</title>
        <authorList>
            <person name="Spang A."/>
            <person name="Saw J.H."/>
            <person name="Jorgensen S.L."/>
            <person name="Zaremba-Niedzwiedzka K."/>
            <person name="Martijn J."/>
            <person name="Lind A.E."/>
            <person name="van Eijk R."/>
            <person name="Schleper C."/>
            <person name="Guy L."/>
            <person name="Ettema T.J."/>
        </authorList>
    </citation>
    <scope>NUCLEOTIDE SEQUENCE</scope>
</reference>
<evidence type="ECO:0000313" key="1">
    <source>
        <dbReference type="EMBL" id="KKM22986.1"/>
    </source>
</evidence>
<dbReference type="EMBL" id="LAZR01013218">
    <property type="protein sequence ID" value="KKM22986.1"/>
    <property type="molecule type" value="Genomic_DNA"/>
</dbReference>
<sequence length="597" mass="66912">MTNLFQTAPEEQQPSADEWSYQDIPLLNRGINQADRPELLEDGFSLVADNIRFERGQVLVDFGYKTFAQVVRGSPRADFQFFLKNGSSILTLITNLTFYVFVEAVSEWQYPSDGTKTTMNTDEAAGGTTLDVVSIAGFSDGDFIGVELDNGEQHQTTINGVPAGNNITITDAIPSGENAGSGNDVVKALVLTGTDDIPISITTWAAFDKMYFANGADTPKEFDGVDVATISNLPASGNTICRLVAIFNNQLILMHTVESGTAFPQRVRWTEPGVDDDFLEAVNFLDLYDSEDFIVATETLGTFQVIYKERSIYRMEFLGLSDQNWQFTRTIDGEGALNQDAVINLGDEHLFMGNANIYRYDGNFSLDPVGDNIFNKIFAQDGELNPEFTSRVFAVYVEELDEGWWFYPSGNDEFPMNMLKLKVSTRAWSIRKFGIKLSGFGFFQAQGDITWASASGTWAAFTIPWLSKAVQTNAPTLHILSQDQLRVYEYDYITIADDGTAIDYNFITKDFYVPNRELRFDRYDFMMKGSSVLIEASFNQGSSWETLGTVSPGNSFSRQRIWKQFIGRSVRFRFSGSAGFGLEWIGFKFKRESLWDA</sequence>
<gene>
    <name evidence="1" type="ORF">LCGC14_1619740</name>
</gene>
<organism evidence="1">
    <name type="scientific">marine sediment metagenome</name>
    <dbReference type="NCBI Taxonomy" id="412755"/>
    <lineage>
        <taxon>unclassified sequences</taxon>
        <taxon>metagenomes</taxon>
        <taxon>ecological metagenomes</taxon>
    </lineage>
</organism>